<dbReference type="SFLD" id="SFLDG01118">
    <property type="entry name" value="activating_enzymes__group_2"/>
    <property type="match status" value="1"/>
</dbReference>
<dbReference type="Gene3D" id="3.30.70.20">
    <property type="match status" value="1"/>
</dbReference>
<dbReference type="Pfam" id="PF04055">
    <property type="entry name" value="Radical_SAM"/>
    <property type="match status" value="1"/>
</dbReference>
<keyword evidence="7" id="KW-0408">Iron</keyword>
<evidence type="ECO:0000313" key="12">
    <source>
        <dbReference type="EMBL" id="SDP78796.1"/>
    </source>
</evidence>
<evidence type="ECO:0000256" key="3">
    <source>
        <dbReference type="ARBA" id="ARBA00022485"/>
    </source>
</evidence>
<feature type="domain" description="4Fe-4S ferredoxin-type" evidence="10">
    <location>
        <begin position="54"/>
        <end position="81"/>
    </location>
</feature>
<evidence type="ECO:0000256" key="9">
    <source>
        <dbReference type="ARBA" id="ARBA00047365"/>
    </source>
</evidence>
<keyword evidence="3" id="KW-0004">4Fe-4S</keyword>
<dbReference type="PANTHER" id="PTHR30352:SF4">
    <property type="entry name" value="PYRUVATE FORMATE-LYASE 2-ACTIVATING ENZYME"/>
    <property type="match status" value="1"/>
</dbReference>
<comment type="catalytic activity">
    <reaction evidence="9">
        <text>glycyl-[protein] + reduced [flavodoxin] + S-adenosyl-L-methionine = glycin-2-yl radical-[protein] + semiquinone [flavodoxin] + 5'-deoxyadenosine + L-methionine + H(+)</text>
        <dbReference type="Rhea" id="RHEA:61976"/>
        <dbReference type="Rhea" id="RHEA-COMP:10622"/>
        <dbReference type="Rhea" id="RHEA-COMP:14480"/>
        <dbReference type="Rhea" id="RHEA-COMP:15993"/>
        <dbReference type="Rhea" id="RHEA-COMP:15994"/>
        <dbReference type="ChEBI" id="CHEBI:15378"/>
        <dbReference type="ChEBI" id="CHEBI:17319"/>
        <dbReference type="ChEBI" id="CHEBI:29947"/>
        <dbReference type="ChEBI" id="CHEBI:32722"/>
        <dbReference type="ChEBI" id="CHEBI:57618"/>
        <dbReference type="ChEBI" id="CHEBI:57844"/>
        <dbReference type="ChEBI" id="CHEBI:59789"/>
        <dbReference type="ChEBI" id="CHEBI:140311"/>
    </reaction>
</comment>
<dbReference type="GO" id="GO:0051539">
    <property type="term" value="F:4 iron, 4 sulfur cluster binding"/>
    <property type="evidence" value="ECO:0007669"/>
    <property type="project" value="UniProtKB-KW"/>
</dbReference>
<dbReference type="Pfam" id="PF00037">
    <property type="entry name" value="Fer4"/>
    <property type="match status" value="2"/>
</dbReference>
<keyword evidence="5" id="KW-0479">Metal-binding</keyword>
<dbReference type="Proteomes" id="UP000198597">
    <property type="component" value="Unassembled WGS sequence"/>
</dbReference>
<keyword evidence="6" id="KW-0560">Oxidoreductase</keyword>
<evidence type="ECO:0000259" key="10">
    <source>
        <dbReference type="PROSITE" id="PS51379"/>
    </source>
</evidence>
<evidence type="ECO:0000256" key="4">
    <source>
        <dbReference type="ARBA" id="ARBA00022691"/>
    </source>
</evidence>
<keyword evidence="13" id="KW-1185">Reference proteome</keyword>
<dbReference type="PROSITE" id="PS51918">
    <property type="entry name" value="RADICAL_SAM"/>
    <property type="match status" value="1"/>
</dbReference>
<dbReference type="SUPFAM" id="SSF54862">
    <property type="entry name" value="4Fe-4S ferredoxins"/>
    <property type="match status" value="1"/>
</dbReference>
<dbReference type="NCBIfam" id="TIGR02494">
    <property type="entry name" value="PFLE_PFLC"/>
    <property type="match status" value="1"/>
</dbReference>
<dbReference type="PROSITE" id="PS51379">
    <property type="entry name" value="4FE4S_FER_2"/>
    <property type="match status" value="2"/>
</dbReference>
<dbReference type="InterPro" id="IPR001989">
    <property type="entry name" value="Radical_activat_CS"/>
</dbReference>
<dbReference type="InterPro" id="IPR007197">
    <property type="entry name" value="rSAM"/>
</dbReference>
<comment type="similarity">
    <text evidence="2">Belongs to the organic radical-activating enzymes family.</text>
</comment>
<dbReference type="RefSeq" id="WP_089972800.1">
    <property type="nucleotide sequence ID" value="NZ_FNJM01000017.1"/>
</dbReference>
<evidence type="ECO:0000256" key="1">
    <source>
        <dbReference type="ARBA" id="ARBA00001966"/>
    </source>
</evidence>
<dbReference type="PIRSF" id="PIRSF000371">
    <property type="entry name" value="PFL_act_enz"/>
    <property type="match status" value="1"/>
</dbReference>
<evidence type="ECO:0000256" key="6">
    <source>
        <dbReference type="ARBA" id="ARBA00023002"/>
    </source>
</evidence>
<dbReference type="CDD" id="cd01335">
    <property type="entry name" value="Radical_SAM"/>
    <property type="match status" value="1"/>
</dbReference>
<keyword evidence="4" id="KW-0949">S-adenosyl-L-methionine</keyword>
<dbReference type="PANTHER" id="PTHR30352">
    <property type="entry name" value="PYRUVATE FORMATE-LYASE-ACTIVATING ENZYME"/>
    <property type="match status" value="1"/>
</dbReference>
<organism evidence="12 13">
    <name type="scientific">Clostridium gasigenes</name>
    <dbReference type="NCBI Taxonomy" id="94869"/>
    <lineage>
        <taxon>Bacteria</taxon>
        <taxon>Bacillati</taxon>
        <taxon>Bacillota</taxon>
        <taxon>Clostridia</taxon>
        <taxon>Eubacteriales</taxon>
        <taxon>Clostridiaceae</taxon>
        <taxon>Clostridium</taxon>
    </lineage>
</organism>
<dbReference type="InterPro" id="IPR040074">
    <property type="entry name" value="BssD/PflA/YjjW"/>
</dbReference>
<dbReference type="SUPFAM" id="SSF102114">
    <property type="entry name" value="Radical SAM enzymes"/>
    <property type="match status" value="1"/>
</dbReference>
<dbReference type="STRING" id="94869.SAMN04488529_11736"/>
<proteinExistence type="inferred from homology"/>
<keyword evidence="8" id="KW-0411">Iron-sulfur</keyword>
<evidence type="ECO:0000259" key="11">
    <source>
        <dbReference type="PROSITE" id="PS51918"/>
    </source>
</evidence>
<dbReference type="PROSITE" id="PS01087">
    <property type="entry name" value="RADICAL_ACTIVATING"/>
    <property type="match status" value="1"/>
</dbReference>
<evidence type="ECO:0000313" key="13">
    <source>
        <dbReference type="Proteomes" id="UP000198597"/>
    </source>
</evidence>
<dbReference type="InterPro" id="IPR034457">
    <property type="entry name" value="Organic_radical-activating"/>
</dbReference>
<dbReference type="Gene3D" id="3.80.30.10">
    <property type="entry name" value="pyruvate-formate lyase- activating enzyme"/>
    <property type="match status" value="1"/>
</dbReference>
<dbReference type="SFLD" id="SFLDG01066">
    <property type="entry name" value="organic_radical-activating_enz"/>
    <property type="match status" value="1"/>
</dbReference>
<feature type="domain" description="4Fe-4S ferredoxin-type" evidence="10">
    <location>
        <begin position="82"/>
        <end position="111"/>
    </location>
</feature>
<dbReference type="GO" id="GO:0016491">
    <property type="term" value="F:oxidoreductase activity"/>
    <property type="evidence" value="ECO:0007669"/>
    <property type="project" value="UniProtKB-KW"/>
</dbReference>
<dbReference type="SFLD" id="SFLDS00029">
    <property type="entry name" value="Radical_SAM"/>
    <property type="match status" value="1"/>
</dbReference>
<accession>A0A1H0VL65</accession>
<comment type="cofactor">
    <cofactor evidence="1">
        <name>[4Fe-4S] cluster</name>
        <dbReference type="ChEBI" id="CHEBI:49883"/>
    </cofactor>
</comment>
<sequence length="310" mass="35016">MFENDINYKEKGVVFNIQRFSVNDGPGIRTIVFLKGCPLSCTWCCNPESQSTYKQVMFNSENCNECGNCIKVCKRDAINFNNEYKIDKNKCINCGECVDKCYSEALLMSGDDMTVEEVIKLIKKDSIHFRKSGGGVTLSGGEPLMQWKFASQLLKACKSMGWNTAIETTGFANNNILEEVIPLADLVLLDFKHIDNSKHIKFTGVSNETILNNAKTIVKLAEKVIARIPVIPDFNCDENSIQEIVEFVKSLKYIEEIHLLPYHVFGLNKYTCLGKSYRMPKSVMTPTDDVMEKFKNIVENYEVKCSIGGN</sequence>
<dbReference type="GO" id="GO:0046872">
    <property type="term" value="F:metal ion binding"/>
    <property type="evidence" value="ECO:0007669"/>
    <property type="project" value="UniProtKB-KW"/>
</dbReference>
<dbReference type="InterPro" id="IPR017896">
    <property type="entry name" value="4Fe4S_Fe-S-bd"/>
</dbReference>
<name>A0A1H0VL65_9CLOT</name>
<reference evidence="12 13" key="1">
    <citation type="submission" date="2016-10" db="EMBL/GenBank/DDBJ databases">
        <authorList>
            <person name="de Groot N.N."/>
        </authorList>
    </citation>
    <scope>NUCLEOTIDE SEQUENCE [LARGE SCALE GENOMIC DNA]</scope>
    <source>
        <strain evidence="12 13">DSM 12272</strain>
    </source>
</reference>
<dbReference type="EMBL" id="FNJM01000017">
    <property type="protein sequence ID" value="SDP78796.1"/>
    <property type="molecule type" value="Genomic_DNA"/>
</dbReference>
<dbReference type="AlphaFoldDB" id="A0A1H0VL65"/>
<feature type="domain" description="Radical SAM core" evidence="11">
    <location>
        <begin position="23"/>
        <end position="302"/>
    </location>
</feature>
<evidence type="ECO:0000256" key="2">
    <source>
        <dbReference type="ARBA" id="ARBA00009777"/>
    </source>
</evidence>
<dbReference type="InterPro" id="IPR058240">
    <property type="entry name" value="rSAM_sf"/>
</dbReference>
<evidence type="ECO:0000256" key="7">
    <source>
        <dbReference type="ARBA" id="ARBA00023004"/>
    </source>
</evidence>
<dbReference type="InterPro" id="IPR012839">
    <property type="entry name" value="Organic_radical_activase"/>
</dbReference>
<evidence type="ECO:0000256" key="5">
    <source>
        <dbReference type="ARBA" id="ARBA00022723"/>
    </source>
</evidence>
<dbReference type="OrthoDB" id="9782387at2"/>
<evidence type="ECO:0000256" key="8">
    <source>
        <dbReference type="ARBA" id="ARBA00023014"/>
    </source>
</evidence>
<protein>
    <submittedName>
        <fullName evidence="12">Glycerol dehydratase, cobalamin-independent, small subunit</fullName>
    </submittedName>
</protein>
<gene>
    <name evidence="12" type="ORF">SAMN04488529_11736</name>
</gene>